<dbReference type="RefSeq" id="WP_048930713.1">
    <property type="nucleotide sequence ID" value="NZ_KQ235882.1"/>
</dbReference>
<dbReference type="InterPro" id="IPR006656">
    <property type="entry name" value="Mopterin_OxRdtase"/>
</dbReference>
<evidence type="ECO:0000256" key="3">
    <source>
        <dbReference type="ARBA" id="ARBA00023004"/>
    </source>
</evidence>
<dbReference type="SMART" id="SM00926">
    <property type="entry name" value="Molybdop_Fe4S4"/>
    <property type="match status" value="1"/>
</dbReference>
<dbReference type="OrthoDB" id="9803192at2"/>
<proteinExistence type="inferred from homology"/>
<dbReference type="Pfam" id="PF00384">
    <property type="entry name" value="Molybdopterin"/>
    <property type="match status" value="1"/>
</dbReference>
<dbReference type="InterPro" id="IPR009010">
    <property type="entry name" value="Asp_de-COase-like_dom_sf"/>
</dbReference>
<dbReference type="PROSITE" id="PS51669">
    <property type="entry name" value="4FE4S_MOW_BIS_MGD"/>
    <property type="match status" value="1"/>
</dbReference>
<dbReference type="InterPro" id="IPR050612">
    <property type="entry name" value="Prok_Mopterin_Oxidored"/>
</dbReference>
<dbReference type="Gene3D" id="3.40.228.10">
    <property type="entry name" value="Dimethylsulfoxide Reductase, domain 2"/>
    <property type="match status" value="1"/>
</dbReference>
<keyword evidence="4" id="KW-0411">Iron-sulfur</keyword>
<protein>
    <recommendedName>
        <fullName evidence="5">4Fe-4S Mo/W bis-MGD-type domain-containing protein</fullName>
    </recommendedName>
</protein>
<dbReference type="GO" id="GO:0046872">
    <property type="term" value="F:metal ion binding"/>
    <property type="evidence" value="ECO:0007669"/>
    <property type="project" value="UniProtKB-KW"/>
</dbReference>
<dbReference type="PANTHER" id="PTHR43742:SF6">
    <property type="entry name" value="OXIDOREDUCTASE YYAE-RELATED"/>
    <property type="match status" value="1"/>
</dbReference>
<comment type="similarity">
    <text evidence="1">Belongs to the prokaryotic molybdopterin-containing oxidoreductase family.</text>
</comment>
<keyword evidence="2" id="KW-0479">Metal-binding</keyword>
<dbReference type="SUPFAM" id="SSF53706">
    <property type="entry name" value="Formate dehydrogenase/DMSO reductase, domains 1-3"/>
    <property type="match status" value="1"/>
</dbReference>
<dbReference type="CDD" id="cd02766">
    <property type="entry name" value="MopB_3"/>
    <property type="match status" value="1"/>
</dbReference>
<evidence type="ECO:0000256" key="1">
    <source>
        <dbReference type="ARBA" id="ARBA00010312"/>
    </source>
</evidence>
<dbReference type="Gene3D" id="2.20.25.90">
    <property type="entry name" value="ADC-like domains"/>
    <property type="match status" value="1"/>
</dbReference>
<dbReference type="GeneID" id="93165987"/>
<evidence type="ECO:0000256" key="2">
    <source>
        <dbReference type="ARBA" id="ARBA00022723"/>
    </source>
</evidence>
<dbReference type="GO" id="GO:0043546">
    <property type="term" value="F:molybdopterin cofactor binding"/>
    <property type="evidence" value="ECO:0007669"/>
    <property type="project" value="InterPro"/>
</dbReference>
<dbReference type="Gene3D" id="2.40.40.20">
    <property type="match status" value="1"/>
</dbReference>
<dbReference type="GO" id="GO:0016491">
    <property type="term" value="F:oxidoreductase activity"/>
    <property type="evidence" value="ECO:0007669"/>
    <property type="project" value="InterPro"/>
</dbReference>
<dbReference type="Gene3D" id="3.40.50.740">
    <property type="match status" value="1"/>
</dbReference>
<reference evidence="6 7" key="1">
    <citation type="submission" date="2011-04" db="EMBL/GenBank/DDBJ databases">
        <title>The Genome Sequence of Clostridium citroniae WAL-19142.</title>
        <authorList>
            <consortium name="The Broad Institute Genome Sequencing Platform"/>
            <person name="Earl A."/>
            <person name="Ward D."/>
            <person name="Feldgarden M."/>
            <person name="Gevers D."/>
            <person name="Warren Y.A."/>
            <person name="Tyrrell K.L."/>
            <person name="Citron D.M."/>
            <person name="Goldstein E.J."/>
            <person name="Daigneault M."/>
            <person name="Allen-Vercoe E."/>
            <person name="Young S.K."/>
            <person name="Zeng Q."/>
            <person name="Gargeya S."/>
            <person name="Fitzgerald M."/>
            <person name="Haas B."/>
            <person name="Abouelleil A."/>
            <person name="Alvarado L."/>
            <person name="Arachchi H.M."/>
            <person name="Berlin A."/>
            <person name="Brown A."/>
            <person name="Chapman S.B."/>
            <person name="Chen Z."/>
            <person name="Dunbar C."/>
            <person name="Freedman E."/>
            <person name="Gearin G."/>
            <person name="Gellesch M."/>
            <person name="Goldberg J."/>
            <person name="Griggs A."/>
            <person name="Gujja S."/>
            <person name="Heilman E.R."/>
            <person name="Heiman D."/>
            <person name="Howarth C."/>
            <person name="Larson L."/>
            <person name="Lui A."/>
            <person name="MacDonald P.J."/>
            <person name="Mehta T."/>
            <person name="Montmayeur A."/>
            <person name="Murphy C."/>
            <person name="Neiman D."/>
            <person name="Pearson M."/>
            <person name="Priest M."/>
            <person name="Roberts A."/>
            <person name="Saif S."/>
            <person name="Shea T."/>
            <person name="Shenoy N."/>
            <person name="Sisk P."/>
            <person name="Stolte C."/>
            <person name="Sykes S."/>
            <person name="White J."/>
            <person name="Yandava C."/>
            <person name="Wortman J."/>
            <person name="Nusbaum C."/>
            <person name="Birren B."/>
        </authorList>
    </citation>
    <scope>NUCLEOTIDE SEQUENCE [LARGE SCALE GENOMIC DNA]</scope>
    <source>
        <strain evidence="6 7">WAL-19142</strain>
    </source>
</reference>
<keyword evidence="3" id="KW-0408">Iron</keyword>
<dbReference type="Gene3D" id="3.30.2070.10">
    <property type="entry name" value="Formate dehydrogenase/DMSO reductase"/>
    <property type="match status" value="1"/>
</dbReference>
<dbReference type="AlphaFoldDB" id="A0A0J9BW00"/>
<dbReference type="EMBL" id="ADLK01000031">
    <property type="protein sequence ID" value="KMW16351.1"/>
    <property type="molecule type" value="Genomic_DNA"/>
</dbReference>
<feature type="domain" description="4Fe-4S Mo/W bis-MGD-type" evidence="5">
    <location>
        <begin position="7"/>
        <end position="64"/>
    </location>
</feature>
<evidence type="ECO:0000313" key="7">
    <source>
        <dbReference type="Proteomes" id="UP000037392"/>
    </source>
</evidence>
<evidence type="ECO:0000259" key="5">
    <source>
        <dbReference type="PROSITE" id="PS51669"/>
    </source>
</evidence>
<accession>A0A0J9BW00</accession>
<dbReference type="Pfam" id="PF01568">
    <property type="entry name" value="Molydop_binding"/>
    <property type="match status" value="1"/>
</dbReference>
<evidence type="ECO:0000313" key="6">
    <source>
        <dbReference type="EMBL" id="KMW16351.1"/>
    </source>
</evidence>
<dbReference type="InterPro" id="IPR006657">
    <property type="entry name" value="MoPterin_dinucl-bd_dom"/>
</dbReference>
<dbReference type="PANTHER" id="PTHR43742">
    <property type="entry name" value="TRIMETHYLAMINE-N-OXIDE REDUCTASE"/>
    <property type="match status" value="1"/>
</dbReference>
<dbReference type="Pfam" id="PF04879">
    <property type="entry name" value="Molybdop_Fe4S4"/>
    <property type="match status" value="1"/>
</dbReference>
<evidence type="ECO:0000256" key="4">
    <source>
        <dbReference type="ARBA" id="ARBA00023014"/>
    </source>
</evidence>
<dbReference type="GO" id="GO:0051536">
    <property type="term" value="F:iron-sulfur cluster binding"/>
    <property type="evidence" value="ECO:0007669"/>
    <property type="project" value="UniProtKB-KW"/>
</dbReference>
<dbReference type="Proteomes" id="UP000037392">
    <property type="component" value="Unassembled WGS sequence"/>
</dbReference>
<name>A0A0J9BW00_9FIRM</name>
<comment type="caution">
    <text evidence="6">The sequence shown here is derived from an EMBL/GenBank/DDBJ whole genome shotgun (WGS) entry which is preliminary data.</text>
</comment>
<dbReference type="SUPFAM" id="SSF50692">
    <property type="entry name" value="ADC-like"/>
    <property type="match status" value="1"/>
</dbReference>
<sequence length="677" mass="74062">MTELRHTQWKKTICPYDCPTSCGLLAETDGRHILNIKGDPEHPAAKGLICRKMHRYMDSIHSPDRILTPLKRTGEKGEGKFMPITWEAAVDEITGRWKEILKEEGGNGILPFYYSGVMSVVQRKCGDAFFNRMGACSLVKTLCSSAKGAGYEAVMGHTGCLDPRELCDSDLLIVWGSNMMATRLQAMPALKAARGGGKRVVLIEACGEDMAPYCDQIVLIRPGTDGALALAMMHVLVEEGLEDREFLEEYGEGFPEFKDTLKDYTPKWAEEITGIPSLVIRSLALEYGRASRPAIILGSGPSRYGNGGMTVRLITILSVFTGAWGKPGGGLCGCSPTAGPYVDDALVTRPDFRKTPGRKVNLNLLGNALNGDRNNVPVKSLYVYGSNPVGSVCGQTQVIKGLRRPDLFTVVHERFMTDTARYADIILPAAFSVEQSDCYLAYGYCTFGTAYKLTEPAGQCKSNWNTFSILAQAMGYEEEYFKRSEEEMVEKLLEEPGPGLGHVSGEEWEILRKGGVISTPFADHRLFRTASGKIMIVNPKQPNPMPCYLPAHAGVYPLRLIAVPSQYTLNSIFLDREELTAGRGAMKLMIHPVDADSRRIRDGDPVIAFNELAEVEFTARVTELVAPGTAAAAGIYSMASRGAGLLVNALHHQRLSDIGEATTLNDNRIDIRSAVNV</sequence>
<organism evidence="6 7">
    <name type="scientific">[Clostridium] citroniae WAL-19142</name>
    <dbReference type="NCBI Taxonomy" id="742734"/>
    <lineage>
        <taxon>Bacteria</taxon>
        <taxon>Bacillati</taxon>
        <taxon>Bacillota</taxon>
        <taxon>Clostridia</taxon>
        <taxon>Lachnospirales</taxon>
        <taxon>Lachnospiraceae</taxon>
        <taxon>Enterocloster</taxon>
    </lineage>
</organism>
<dbReference type="InterPro" id="IPR006963">
    <property type="entry name" value="Mopterin_OxRdtase_4Fe-4S_dom"/>
</dbReference>
<dbReference type="PATRIC" id="fig|742734.4.peg.4721"/>
<gene>
    <name evidence="6" type="ORF">HMPREF9470_04405</name>
</gene>